<keyword evidence="1" id="KW-0732">Signal</keyword>
<sequence>MALVKYAIAVALFLALAYAAPAAAMDAPSSCPEAGQPSSGQDACPMGASGCCCVQTPAQDHRPLVPNHGFRIMPPALAGAVFPVGWFAPASRPGPAPRPRARAPVPLYISTTRLLI</sequence>
<keyword evidence="3" id="KW-1185">Reference proteome</keyword>
<dbReference type="AlphaFoldDB" id="A0AAU9EKD0"/>
<evidence type="ECO:0000313" key="3">
    <source>
        <dbReference type="Proteomes" id="UP001366166"/>
    </source>
</evidence>
<organism evidence="2 3">
    <name type="scientific">Desulfoferula mesophila</name>
    <dbReference type="NCBI Taxonomy" id="3058419"/>
    <lineage>
        <taxon>Bacteria</taxon>
        <taxon>Pseudomonadati</taxon>
        <taxon>Thermodesulfobacteriota</taxon>
        <taxon>Desulfarculia</taxon>
        <taxon>Desulfarculales</taxon>
        <taxon>Desulfarculaceae</taxon>
        <taxon>Desulfoferula</taxon>
    </lineage>
</organism>
<evidence type="ECO:0000256" key="1">
    <source>
        <dbReference type="SAM" id="SignalP"/>
    </source>
</evidence>
<evidence type="ECO:0000313" key="2">
    <source>
        <dbReference type="EMBL" id="BEQ16837.1"/>
    </source>
</evidence>
<name>A0AAU9EKD0_9BACT</name>
<dbReference type="EMBL" id="AP028679">
    <property type="protein sequence ID" value="BEQ16837.1"/>
    <property type="molecule type" value="Genomic_DNA"/>
</dbReference>
<gene>
    <name evidence="2" type="ORF">FAK_39030</name>
</gene>
<dbReference type="Proteomes" id="UP001366166">
    <property type="component" value="Chromosome"/>
</dbReference>
<dbReference type="KEGG" id="dmp:FAK_39030"/>
<feature type="signal peptide" evidence="1">
    <location>
        <begin position="1"/>
        <end position="22"/>
    </location>
</feature>
<proteinExistence type="predicted"/>
<feature type="chain" id="PRO_5043695236" description="Secreted protein" evidence="1">
    <location>
        <begin position="23"/>
        <end position="116"/>
    </location>
</feature>
<reference evidence="3" key="1">
    <citation type="journal article" date="2023" name="Arch. Microbiol.">
        <title>Desulfoferula mesophilus gen. nov. sp. nov., a mesophilic sulfate-reducing bacterium isolated from a brackish lake sediment.</title>
        <authorList>
            <person name="Watanabe T."/>
            <person name="Yabe T."/>
            <person name="Tsuji J.M."/>
            <person name="Fukui M."/>
        </authorList>
    </citation>
    <scope>NUCLEOTIDE SEQUENCE [LARGE SCALE GENOMIC DNA]</scope>
    <source>
        <strain evidence="3">12FAK</strain>
    </source>
</reference>
<protein>
    <recommendedName>
        <fullName evidence="4">Secreted protein</fullName>
    </recommendedName>
</protein>
<dbReference type="RefSeq" id="WP_338603253.1">
    <property type="nucleotide sequence ID" value="NZ_AP028679.1"/>
</dbReference>
<accession>A0AAU9EKD0</accession>
<evidence type="ECO:0008006" key="4">
    <source>
        <dbReference type="Google" id="ProtNLM"/>
    </source>
</evidence>